<protein>
    <recommendedName>
        <fullName evidence="1">GST N-terminal domain-containing protein</fullName>
    </recommendedName>
</protein>
<dbReference type="Gene3D" id="3.40.30.10">
    <property type="entry name" value="Glutaredoxin"/>
    <property type="match status" value="1"/>
</dbReference>
<dbReference type="InterPro" id="IPR004045">
    <property type="entry name" value="Glutathione_S-Trfase_N"/>
</dbReference>
<gene>
    <name evidence="2" type="ORF">RDB_LOCUS92254</name>
</gene>
<dbReference type="SUPFAM" id="SSF52833">
    <property type="entry name" value="Thioredoxin-like"/>
    <property type="match status" value="1"/>
</dbReference>
<organism evidence="2 3">
    <name type="scientific">Rhizoctonia solani</name>
    <dbReference type="NCBI Taxonomy" id="456999"/>
    <lineage>
        <taxon>Eukaryota</taxon>
        <taxon>Fungi</taxon>
        <taxon>Dikarya</taxon>
        <taxon>Basidiomycota</taxon>
        <taxon>Agaricomycotina</taxon>
        <taxon>Agaricomycetes</taxon>
        <taxon>Cantharellales</taxon>
        <taxon>Ceratobasidiaceae</taxon>
        <taxon>Rhizoctonia</taxon>
    </lineage>
</organism>
<dbReference type="InterPro" id="IPR036282">
    <property type="entry name" value="Glutathione-S-Trfase_C_sf"/>
</dbReference>
<dbReference type="SUPFAM" id="SSF47616">
    <property type="entry name" value="GST C-terminal domain-like"/>
    <property type="match status" value="1"/>
</dbReference>
<dbReference type="PROSITE" id="PS50404">
    <property type="entry name" value="GST_NTER"/>
    <property type="match status" value="1"/>
</dbReference>
<name>A0A8H3BAX3_9AGAM</name>
<evidence type="ECO:0000313" key="2">
    <source>
        <dbReference type="EMBL" id="CAE6452601.1"/>
    </source>
</evidence>
<comment type="caution">
    <text evidence="2">The sequence shown here is derived from an EMBL/GenBank/DDBJ whole genome shotgun (WGS) entry which is preliminary data.</text>
</comment>
<dbReference type="Gene3D" id="1.20.1050.10">
    <property type="match status" value="1"/>
</dbReference>
<dbReference type="Pfam" id="PF22041">
    <property type="entry name" value="GST_C_7"/>
    <property type="match status" value="1"/>
</dbReference>
<evidence type="ECO:0000313" key="3">
    <source>
        <dbReference type="Proteomes" id="UP000663840"/>
    </source>
</evidence>
<accession>A0A8H3BAX3</accession>
<dbReference type="InterPro" id="IPR054416">
    <property type="entry name" value="GST_UstS-like_C"/>
</dbReference>
<feature type="domain" description="GST N-terminal" evidence="1">
    <location>
        <begin position="26"/>
        <end position="119"/>
    </location>
</feature>
<sequence length="269" mass="30824">MSPIFLRRQYVATMAATPENPIVFYDLINANGVHWSPNTYKTRLCLEYKGLPYRVEYSTLPEVESNMKKLGVPPVKATSPQYTLPVIADPSGDPDGKPHYVGDSFNIAVYLDEKYPAPRYPAIFNSNARSIEHLFIHQYLPTVARVGSTVVMPKLGQTLDQESIEYIKRTRGVSFNSLPQGEAEEKWKAFREKFFEMGLSLDYQDENGPFISGNRPSMIDFAIGGWFHLLQRIAPSELEQIFDWKEGRWRLLWEHIRDIEGRSSRGIMG</sequence>
<evidence type="ECO:0000259" key="1">
    <source>
        <dbReference type="PROSITE" id="PS50404"/>
    </source>
</evidence>
<dbReference type="Proteomes" id="UP000663840">
    <property type="component" value="Unassembled WGS sequence"/>
</dbReference>
<dbReference type="AlphaFoldDB" id="A0A8H3BAX3"/>
<proteinExistence type="predicted"/>
<dbReference type="Pfam" id="PF13409">
    <property type="entry name" value="GST_N_2"/>
    <property type="match status" value="1"/>
</dbReference>
<dbReference type="InterPro" id="IPR036249">
    <property type="entry name" value="Thioredoxin-like_sf"/>
</dbReference>
<dbReference type="EMBL" id="CAJMWR010003019">
    <property type="protein sequence ID" value="CAE6452601.1"/>
    <property type="molecule type" value="Genomic_DNA"/>
</dbReference>
<reference evidence="2" key="1">
    <citation type="submission" date="2021-01" db="EMBL/GenBank/DDBJ databases">
        <authorList>
            <person name="Kaushik A."/>
        </authorList>
    </citation>
    <scope>NUCLEOTIDE SEQUENCE</scope>
    <source>
        <strain evidence="2">AG1-1A</strain>
    </source>
</reference>